<sequence>IFKVFHADTYEDLQKQYYEKCSETAEILTIQESINVVLSARSLHLLPTNIQKPIKQPRYHGKVQLLDHLDISDILDKLRINQPIFEKIVGVCEKFCYYDILNEIIASEQQIFNSLKLFLQPLSEADKLIFKNYMIVQNCKQQSYVPVLILPCNNKFMKSMLYSIYQIENSEFVCQFLKVRIERNIKWKQFITAIKDEMATSQSVLLSRVNRLMQLLFPHDYEYEKLTSIQDAEQKLTTLLTMDIEIDTESCKYVNWLLGLQDSYEEFVTDYDLHLDELSVIKLSQQLLQKVNIVVQTNSTRLFLLKTQDIMNQLEEMPYYWQMIEFFQKQLDPHVTNFKTIVDKDFEYSKLTQFIGDLCFGHQFDSFEALDKDFRGLSATINENINKTKKENHKLLYKIQAVQLRKDELLNVYLQLFRIYVEIKMQLFEIQALVEFVILQ</sequence>
<dbReference type="EMBL" id="GDID01007077">
    <property type="protein sequence ID" value="JAP89529.1"/>
    <property type="molecule type" value="Transcribed_RNA"/>
</dbReference>
<dbReference type="AlphaFoldDB" id="A0A146K1W7"/>
<name>A0A146K1W7_9EUKA</name>
<gene>
    <name evidence="1" type="ORF">TPC1_30976</name>
</gene>
<organism evidence="1">
    <name type="scientific">Trepomonas sp. PC1</name>
    <dbReference type="NCBI Taxonomy" id="1076344"/>
    <lineage>
        <taxon>Eukaryota</taxon>
        <taxon>Metamonada</taxon>
        <taxon>Diplomonadida</taxon>
        <taxon>Hexamitidae</taxon>
        <taxon>Hexamitinae</taxon>
        <taxon>Trepomonas</taxon>
    </lineage>
</organism>
<protein>
    <recommendedName>
        <fullName evidence="2">Dynein heavy chain</fullName>
    </recommendedName>
</protein>
<proteinExistence type="predicted"/>
<feature type="non-terminal residue" evidence="1">
    <location>
        <position position="1"/>
    </location>
</feature>
<evidence type="ECO:0008006" key="2">
    <source>
        <dbReference type="Google" id="ProtNLM"/>
    </source>
</evidence>
<accession>A0A146K1W7</accession>
<evidence type="ECO:0000313" key="1">
    <source>
        <dbReference type="EMBL" id="JAP89529.1"/>
    </source>
</evidence>
<reference evidence="1" key="1">
    <citation type="submission" date="2015-07" db="EMBL/GenBank/DDBJ databases">
        <title>Adaptation to a free-living lifestyle via gene acquisitions in the diplomonad Trepomonas sp. PC1.</title>
        <authorList>
            <person name="Xu F."/>
            <person name="Jerlstrom-Hultqvist J."/>
            <person name="Kolisko M."/>
            <person name="Simpson A.G.B."/>
            <person name="Roger A.J."/>
            <person name="Svard S.G."/>
            <person name="Andersson J.O."/>
        </authorList>
    </citation>
    <scope>NUCLEOTIDE SEQUENCE</scope>
    <source>
        <strain evidence="1">PC1</strain>
    </source>
</reference>